<organism evidence="3 5">
    <name type="scientific">Eggerthella sinensis</name>
    <dbReference type="NCBI Taxonomy" id="242230"/>
    <lineage>
        <taxon>Bacteria</taxon>
        <taxon>Bacillati</taxon>
        <taxon>Actinomycetota</taxon>
        <taxon>Coriobacteriia</taxon>
        <taxon>Eggerthellales</taxon>
        <taxon>Eggerthellaceae</taxon>
        <taxon>Eggerthella</taxon>
    </lineage>
</organism>
<dbReference type="SUPFAM" id="SSF89155">
    <property type="entry name" value="TorD-like"/>
    <property type="match status" value="1"/>
</dbReference>
<dbReference type="EMBL" id="PPTT01000021">
    <property type="protein sequence ID" value="RDB67826.1"/>
    <property type="molecule type" value="Genomic_DNA"/>
</dbReference>
<reference evidence="5" key="2">
    <citation type="submission" date="2018-05" db="EMBL/GenBank/DDBJ databases">
        <title>Genome Sequencing of selected type strains of the family Eggerthellaceae.</title>
        <authorList>
            <person name="Danylec N."/>
            <person name="Stoll D.A."/>
            <person name="Doetsch A."/>
            <person name="Huch M."/>
        </authorList>
    </citation>
    <scope>NUCLEOTIDE SEQUENCE [LARGE SCALE GENOMIC DNA]</scope>
    <source>
        <strain evidence="5">DSM 16107</strain>
    </source>
</reference>
<dbReference type="Proteomes" id="UP000270112">
    <property type="component" value="Unassembled WGS sequence"/>
</dbReference>
<accession>A0A3N0IVN2</accession>
<evidence type="ECO:0000313" key="2">
    <source>
        <dbReference type="EMBL" id="RDB67826.1"/>
    </source>
</evidence>
<dbReference type="InterPro" id="IPR036411">
    <property type="entry name" value="TorD-like_sf"/>
</dbReference>
<evidence type="ECO:0000313" key="4">
    <source>
        <dbReference type="Proteomes" id="UP000253817"/>
    </source>
</evidence>
<keyword evidence="4" id="KW-1185">Reference proteome</keyword>
<sequence>MNEGTRVFAEALRAQNAGYGFLARLFRAEVDEETLADLRAMKLPAATGNERLDAGYRRLAAYLNGAWERTRTELAVDFFHTFIGTTQDAHAVAFPYESVYTSPDRLLMQDARDEVLAAYRAACLVLVDEVCEPEDHLSFELEFAQLLGARATDAFEAGDEEACAQLLQARRAFMDAHLMNWVPSFADDVERIAQTEFYRALALVLRGVLEVDRAFLDEALAPAA</sequence>
<dbReference type="Gene3D" id="1.10.3480.10">
    <property type="entry name" value="TorD-like"/>
    <property type="match status" value="1"/>
</dbReference>
<dbReference type="PANTHER" id="PTHR34227:SF1">
    <property type="entry name" value="DIMETHYL SULFOXIDE REDUCTASE CHAPERONE-RELATED"/>
    <property type="match status" value="1"/>
</dbReference>
<protein>
    <submittedName>
        <fullName evidence="3">Molecular chaperone TorD</fullName>
    </submittedName>
</protein>
<dbReference type="EMBL" id="QICC01000078">
    <property type="protein sequence ID" value="RNM40510.1"/>
    <property type="molecule type" value="Genomic_DNA"/>
</dbReference>
<dbReference type="AlphaFoldDB" id="A0A3N0IVN2"/>
<reference evidence="3" key="3">
    <citation type="journal article" date="2019" name="Microbiol. Resour. Announc.">
        <title>Draft Genome Sequences of Type Strains of Gordonibacter faecihominis, Paraeggerthella hongkongensis, Parvibacter caecicola,Slackia equolifaciens, Slackia faecicanis, and Slackia isoflavoniconvertens.</title>
        <authorList>
            <person name="Danylec N."/>
            <person name="Stoll D.A."/>
            <person name="Dotsch A."/>
            <person name="Huch M."/>
        </authorList>
    </citation>
    <scope>NUCLEOTIDE SEQUENCE</scope>
    <source>
        <strain evidence="3">DSM 16107</strain>
    </source>
</reference>
<evidence type="ECO:0000313" key="3">
    <source>
        <dbReference type="EMBL" id="RNM40510.1"/>
    </source>
</evidence>
<name>A0A3N0IVN2_9ACTN</name>
<evidence type="ECO:0000256" key="1">
    <source>
        <dbReference type="ARBA" id="ARBA00023186"/>
    </source>
</evidence>
<evidence type="ECO:0000313" key="5">
    <source>
        <dbReference type="Proteomes" id="UP000270112"/>
    </source>
</evidence>
<dbReference type="Proteomes" id="UP000253817">
    <property type="component" value="Unassembled WGS sequence"/>
</dbReference>
<dbReference type="InterPro" id="IPR050289">
    <property type="entry name" value="TorD/DmsD_chaperones"/>
</dbReference>
<dbReference type="Pfam" id="PF02613">
    <property type="entry name" value="Nitrate_red_del"/>
    <property type="match status" value="1"/>
</dbReference>
<keyword evidence="1" id="KW-0143">Chaperone</keyword>
<dbReference type="OrthoDB" id="3173687at2"/>
<gene>
    <name evidence="2" type="ORF">C1876_11805</name>
    <name evidence="3" type="ORF">DMP09_14050</name>
</gene>
<reference evidence="2 4" key="1">
    <citation type="journal article" date="2018" name="Elife">
        <title>Discovery and characterization of a prevalent human gut bacterial enzyme sufficient for the inactivation of a family of plant toxins.</title>
        <authorList>
            <person name="Koppel N."/>
            <person name="Bisanz J.E."/>
            <person name="Pandelia M.E."/>
            <person name="Turnbaugh P.J."/>
            <person name="Balskus E.P."/>
        </authorList>
    </citation>
    <scope>NUCLEOTIDE SEQUENCE [LARGE SCALE GENOMIC DNA]</scope>
    <source>
        <strain evidence="2 4">DSM 16107</strain>
    </source>
</reference>
<comment type="caution">
    <text evidence="3">The sequence shown here is derived from an EMBL/GenBank/DDBJ whole genome shotgun (WGS) entry which is preliminary data.</text>
</comment>
<dbReference type="PANTHER" id="PTHR34227">
    <property type="entry name" value="CHAPERONE PROTEIN YCDY"/>
    <property type="match status" value="1"/>
</dbReference>
<dbReference type="InterPro" id="IPR020945">
    <property type="entry name" value="DMSO/NO3_reduct_chaperone"/>
</dbReference>
<proteinExistence type="predicted"/>